<accession>A0A1Y1JPV3</accession>
<gene>
    <name evidence="1" type="ORF">PGO_004235</name>
</gene>
<evidence type="ECO:0000313" key="2">
    <source>
        <dbReference type="Proteomes" id="UP000195521"/>
    </source>
</evidence>
<comment type="caution">
    <text evidence="1">The sequence shown here is derived from an EMBL/GenBank/DDBJ whole genome shotgun (WGS) entry which is preliminary data.</text>
</comment>
<dbReference type="GeneID" id="39745464"/>
<protein>
    <submittedName>
        <fullName evidence="1">Variable surface protein</fullName>
    </submittedName>
</protein>
<evidence type="ECO:0000313" key="1">
    <source>
        <dbReference type="EMBL" id="GAW84656.1"/>
    </source>
</evidence>
<dbReference type="EMBL" id="BDQF01000569">
    <property type="protein sequence ID" value="GAW84656.1"/>
    <property type="molecule type" value="Genomic_DNA"/>
</dbReference>
<name>A0A1Y1JPV3_PLAGO</name>
<dbReference type="Proteomes" id="UP000195521">
    <property type="component" value="Unassembled WGS sequence"/>
</dbReference>
<reference evidence="2" key="1">
    <citation type="submission" date="2017-04" db="EMBL/GenBank/DDBJ databases">
        <title>Plasmodium gonderi genome.</title>
        <authorList>
            <person name="Arisue N."/>
            <person name="Honma H."/>
            <person name="Kawai S."/>
            <person name="Tougan T."/>
            <person name="Tanabe K."/>
            <person name="Horii T."/>
        </authorList>
    </citation>
    <scope>NUCLEOTIDE SEQUENCE [LARGE SCALE GENOMIC DNA]</scope>
    <source>
        <strain evidence="2">ATCC 30045</strain>
    </source>
</reference>
<keyword evidence="2" id="KW-1185">Reference proteome</keyword>
<feature type="non-terminal residue" evidence="1">
    <location>
        <position position="290"/>
    </location>
</feature>
<dbReference type="AlphaFoldDB" id="A0A1Y1JPV3"/>
<organism evidence="1 2">
    <name type="scientific">Plasmodium gonderi</name>
    <dbReference type="NCBI Taxonomy" id="77519"/>
    <lineage>
        <taxon>Eukaryota</taxon>
        <taxon>Sar</taxon>
        <taxon>Alveolata</taxon>
        <taxon>Apicomplexa</taxon>
        <taxon>Aconoidasida</taxon>
        <taxon>Haemosporida</taxon>
        <taxon>Plasmodiidae</taxon>
        <taxon>Plasmodium</taxon>
        <taxon>Plasmodium (Plasmodium)</taxon>
    </lineage>
</organism>
<dbReference type="RefSeq" id="XP_028547245.1">
    <property type="nucleotide sequence ID" value="XM_028691444.1"/>
</dbReference>
<proteinExistence type="predicted"/>
<sequence>MSNANLGTEKIDLSGIYSTCTENFSWDIRYYNGGGTADHFIKLCSNFKNVLNKDVSNSWNFVRYCGKLGLYLENLENKKSTLKLEPCCKLFYYKLKKDIIDNFSLEYTDPRDCYGKMTEQDGSTFKTKISSICMDYFVYIDSNTSTLLDYILEIYEYINLFKNNPLQRTTVNVRPFTKKIEKLEEHPYEDKNQIKAELEKIIKICSGYKNDWNSVLYGKPSLFLLSDDWINERKVKLNELVTEKKWNIDDDIETLETKEVGSQALMDTGTDGVTNGGKYTGTVFISFSIL</sequence>